<dbReference type="Pfam" id="PF05699">
    <property type="entry name" value="Dimer_Tnp_hAT"/>
    <property type="match status" value="1"/>
</dbReference>
<dbReference type="GeneID" id="115576276"/>
<feature type="domain" description="HAT C-terminal dimerisation" evidence="1">
    <location>
        <begin position="399"/>
        <end position="454"/>
    </location>
</feature>
<dbReference type="SUPFAM" id="SSF53098">
    <property type="entry name" value="Ribonuclease H-like"/>
    <property type="match status" value="1"/>
</dbReference>
<name>A0A671USN7_SPAAU</name>
<dbReference type="InterPro" id="IPR012337">
    <property type="entry name" value="RNaseH-like_sf"/>
</dbReference>
<sequence length="483" mass="54812">MDVSGIEQLSICIRYINHDNRAEICEQFLGFRPLDKQDAQSIAEAILSQLKKWDLDIKYLRGQGYNGASTMSGHVSGVQQRIRELQPRALFTHCRSHTLNLVVVHGCSDVPLIRNTMATIEKIAVFFSASAVRKNMLQEDPQENEETQASKKRKIGGIPLMSDTRWGSRGKTVGAFIEHFKAAHSALTDMESGTSSNASKASNLKHSIESFDTIVSAVTTNKILGYIQPLTNQLQSTNIDLMTAYKEAREVAQVISLLRNEESFKEVYEKSEQLASTIGVVPVKKRVTNKQQLRANAPSESIEEHYRVNLFYPFVDHVISQVNTRFMEGSEPAMLATYLIPSSLSKLTKEKQEMMLSWYRKDLPQPDFVDQEIHRWKVKKQAPEELESSAIKTLAGLEKEYYPNIHCILSIYLTLPVTTCSCERSFSALRRLKTWLRSSMGNERLSGLAMMHVHKHRALDPVKVLRRWDASGHRRIALAFNEK</sequence>
<reference evidence="3" key="1">
    <citation type="submission" date="2021-04" db="EMBL/GenBank/DDBJ databases">
        <authorList>
            <consortium name="Wellcome Sanger Institute Data Sharing"/>
        </authorList>
    </citation>
    <scope>NUCLEOTIDE SEQUENCE [LARGE SCALE GENOMIC DNA]</scope>
</reference>
<gene>
    <name evidence="3" type="primary">LOC115576276</name>
</gene>
<dbReference type="Ensembl" id="ENSSAUT00010016522.1">
    <property type="protein sequence ID" value="ENSSAUP00010015585.1"/>
    <property type="gene ID" value="ENSSAUG00010007224.1"/>
</dbReference>
<evidence type="ECO:0000259" key="2">
    <source>
        <dbReference type="Pfam" id="PF14291"/>
    </source>
</evidence>
<accession>A0A671USN7</accession>
<dbReference type="Proteomes" id="UP000472265">
    <property type="component" value="Chromosome 23"/>
</dbReference>
<keyword evidence="4" id="KW-1185">Reference proteome</keyword>
<dbReference type="OrthoDB" id="6617140at2759"/>
<dbReference type="Pfam" id="PF14291">
    <property type="entry name" value="DUF4371"/>
    <property type="match status" value="1"/>
</dbReference>
<evidence type="ECO:0000313" key="4">
    <source>
        <dbReference type="Proteomes" id="UP000472265"/>
    </source>
</evidence>
<feature type="domain" description="DUF4371" evidence="2">
    <location>
        <begin position="2"/>
        <end position="77"/>
    </location>
</feature>
<dbReference type="AlphaFoldDB" id="A0A671USN7"/>
<dbReference type="GO" id="GO:0046983">
    <property type="term" value="F:protein dimerization activity"/>
    <property type="evidence" value="ECO:0007669"/>
    <property type="project" value="InterPro"/>
</dbReference>
<proteinExistence type="predicted"/>
<dbReference type="PANTHER" id="PTHR46289">
    <property type="entry name" value="52 KDA REPRESSOR OF THE INHIBITOR OF THE PROTEIN KINASE-LIKE PROTEIN-RELATED"/>
    <property type="match status" value="1"/>
</dbReference>
<evidence type="ECO:0000313" key="3">
    <source>
        <dbReference type="Ensembl" id="ENSSAUP00010015585.1"/>
    </source>
</evidence>
<protein>
    <submittedName>
        <fullName evidence="3">52 kDa repressor of the inhibitor of the protein kinase-like</fullName>
    </submittedName>
</protein>
<dbReference type="GeneTree" id="ENSGT00940000162068"/>
<evidence type="ECO:0000259" key="1">
    <source>
        <dbReference type="Pfam" id="PF05699"/>
    </source>
</evidence>
<dbReference type="OMA" id="SICIRYI"/>
<dbReference type="RefSeq" id="XP_030264653.1">
    <property type="nucleotide sequence ID" value="XM_030408793.1"/>
</dbReference>
<dbReference type="InterPro" id="IPR008906">
    <property type="entry name" value="HATC_C_dom"/>
</dbReference>
<organism evidence="3 4">
    <name type="scientific">Sparus aurata</name>
    <name type="common">Gilthead sea bream</name>
    <dbReference type="NCBI Taxonomy" id="8175"/>
    <lineage>
        <taxon>Eukaryota</taxon>
        <taxon>Metazoa</taxon>
        <taxon>Chordata</taxon>
        <taxon>Craniata</taxon>
        <taxon>Vertebrata</taxon>
        <taxon>Euteleostomi</taxon>
        <taxon>Actinopterygii</taxon>
        <taxon>Neopterygii</taxon>
        <taxon>Teleostei</taxon>
        <taxon>Neoteleostei</taxon>
        <taxon>Acanthomorphata</taxon>
        <taxon>Eupercaria</taxon>
        <taxon>Spariformes</taxon>
        <taxon>Sparidae</taxon>
        <taxon>Sparus</taxon>
    </lineage>
</organism>
<reference evidence="3" key="3">
    <citation type="submission" date="2025-09" db="UniProtKB">
        <authorList>
            <consortium name="Ensembl"/>
        </authorList>
    </citation>
    <scope>IDENTIFICATION</scope>
</reference>
<dbReference type="InterPro" id="IPR052958">
    <property type="entry name" value="IFN-induced_PKR_regulator"/>
</dbReference>
<dbReference type="InParanoid" id="A0A671USN7"/>
<dbReference type="InterPro" id="IPR025398">
    <property type="entry name" value="DUF4371"/>
</dbReference>
<reference evidence="3" key="2">
    <citation type="submission" date="2025-08" db="UniProtKB">
        <authorList>
            <consortium name="Ensembl"/>
        </authorList>
    </citation>
    <scope>IDENTIFICATION</scope>
</reference>
<dbReference type="PANTHER" id="PTHR46289:SF14">
    <property type="entry name" value="DUF4371 DOMAIN-CONTAINING PROTEIN"/>
    <property type="match status" value="1"/>
</dbReference>